<evidence type="ECO:0000313" key="1">
    <source>
        <dbReference type="EMBL" id="MBA9074246.1"/>
    </source>
</evidence>
<dbReference type="Proteomes" id="UP000555003">
    <property type="component" value="Unassembled WGS sequence"/>
</dbReference>
<reference evidence="1 2" key="1">
    <citation type="submission" date="2020-08" db="EMBL/GenBank/DDBJ databases">
        <title>Genomic Encyclopedia of Type Strains, Phase IV (KMG-IV): sequencing the most valuable type-strain genomes for metagenomic binning, comparative biology and taxonomic classification.</title>
        <authorList>
            <person name="Goeker M."/>
        </authorList>
    </citation>
    <scope>NUCLEOTIDE SEQUENCE [LARGE SCALE GENOMIC DNA]</scope>
    <source>
        <strain evidence="1 2">DSM 100397</strain>
    </source>
</reference>
<evidence type="ECO:0000313" key="2">
    <source>
        <dbReference type="Proteomes" id="UP000555003"/>
    </source>
</evidence>
<keyword evidence="2" id="KW-1185">Reference proteome</keyword>
<dbReference type="RefSeq" id="WP_182493831.1">
    <property type="nucleotide sequence ID" value="NZ_JACJIS010000002.1"/>
</dbReference>
<dbReference type="EMBL" id="JACJIS010000002">
    <property type="protein sequence ID" value="MBA9074246.1"/>
    <property type="molecule type" value="Genomic_DNA"/>
</dbReference>
<protein>
    <submittedName>
        <fullName evidence="1">Membrane protein YkoI</fullName>
    </submittedName>
</protein>
<organism evidence="1 2">
    <name type="scientific">Flavobacterium gossypii</name>
    <dbReference type="NCBI Taxonomy" id="1646119"/>
    <lineage>
        <taxon>Bacteria</taxon>
        <taxon>Pseudomonadati</taxon>
        <taxon>Bacteroidota</taxon>
        <taxon>Flavobacteriia</taxon>
        <taxon>Flavobacteriales</taxon>
        <taxon>Flavobacteriaceae</taxon>
        <taxon>Flavobacterium</taxon>
    </lineage>
</organism>
<gene>
    <name evidence="1" type="ORF">GGR22_002413</name>
</gene>
<proteinExistence type="predicted"/>
<sequence length="171" mass="19831">MKKLDITEFERSKTQAADKTAELVKNDTLFKFSEDDQTIRKESAKTGENTKINETFDKKSLSIIYEGKTFFNMPIGVHKEYDPQGKVIKETDYDKEFKFSLDEVISLSKTKFKVDLNQKIARLNVSRGMDEDTKKNVYFLFLPVNDQSYRLVKIDAENGKIISDKPGMYIE</sequence>
<name>A0ABR6DRD3_9FLAO</name>
<comment type="caution">
    <text evidence="1">The sequence shown here is derived from an EMBL/GenBank/DDBJ whole genome shotgun (WGS) entry which is preliminary data.</text>
</comment>
<accession>A0ABR6DRD3</accession>